<comment type="caution">
    <text evidence="2">The sequence shown here is derived from an EMBL/GenBank/DDBJ whole genome shotgun (WGS) entry which is preliminary data.</text>
</comment>
<evidence type="ECO:0000313" key="2">
    <source>
        <dbReference type="EMBL" id="TVY05506.1"/>
    </source>
</evidence>
<evidence type="ECO:0000313" key="3">
    <source>
        <dbReference type="Proteomes" id="UP000317036"/>
    </source>
</evidence>
<protein>
    <submittedName>
        <fullName evidence="2">Gamma-glutamylcyclotransferase</fullName>
    </submittedName>
</protein>
<gene>
    <name evidence="2" type="ORF">FPZ49_29890</name>
</gene>
<dbReference type="Proteomes" id="UP000317036">
    <property type="component" value="Unassembled WGS sequence"/>
</dbReference>
<keyword evidence="2" id="KW-0808">Transferase</keyword>
<dbReference type="Pfam" id="PF06094">
    <property type="entry name" value="GGACT"/>
    <property type="match status" value="1"/>
</dbReference>
<proteinExistence type="predicted"/>
<evidence type="ECO:0000259" key="1">
    <source>
        <dbReference type="Pfam" id="PF06094"/>
    </source>
</evidence>
<dbReference type="Gene3D" id="3.10.490.10">
    <property type="entry name" value="Gamma-glutamyl cyclotransferase-like"/>
    <property type="match status" value="1"/>
</dbReference>
<dbReference type="SUPFAM" id="SSF110857">
    <property type="entry name" value="Gamma-glutamyl cyclotransferase-like"/>
    <property type="match status" value="1"/>
</dbReference>
<dbReference type="GO" id="GO:0016740">
    <property type="term" value="F:transferase activity"/>
    <property type="evidence" value="ECO:0007669"/>
    <property type="project" value="UniProtKB-KW"/>
</dbReference>
<dbReference type="InterPro" id="IPR013024">
    <property type="entry name" value="GGCT-like"/>
</dbReference>
<accession>A0A559K084</accession>
<name>A0A559K084_9BACL</name>
<dbReference type="EMBL" id="VNJI01000057">
    <property type="protein sequence ID" value="TVY05506.1"/>
    <property type="molecule type" value="Genomic_DNA"/>
</dbReference>
<dbReference type="AlphaFoldDB" id="A0A559K084"/>
<dbReference type="OrthoDB" id="8538589at2"/>
<dbReference type="InterPro" id="IPR036568">
    <property type="entry name" value="GGCT-like_sf"/>
</dbReference>
<keyword evidence="3" id="KW-1185">Reference proteome</keyword>
<organism evidence="2 3">
    <name type="scientific">Paenibacillus cremeus</name>
    <dbReference type="NCBI Taxonomy" id="2163881"/>
    <lineage>
        <taxon>Bacteria</taxon>
        <taxon>Bacillati</taxon>
        <taxon>Bacillota</taxon>
        <taxon>Bacilli</taxon>
        <taxon>Bacillales</taxon>
        <taxon>Paenibacillaceae</taxon>
        <taxon>Paenibacillus</taxon>
    </lineage>
</organism>
<feature type="domain" description="Gamma-glutamylcyclotransferase AIG2-like" evidence="1">
    <location>
        <begin position="4"/>
        <end position="122"/>
    </location>
</feature>
<sequence length="129" mass="14578">MISVFVYGTLLVGQSNHHVVAPYLLSVRAGAVRGFLYDYGTYPGLVLSDAENCLPVEGEWLLVTPEGLERMDELEDYYGPGQLNDYERVWVRDARDEGLEGWVYVWEDSRGCPLIPGGSWRRRHQPGSS</sequence>
<dbReference type="RefSeq" id="WP_144854000.1">
    <property type="nucleotide sequence ID" value="NZ_VNJI01000057.1"/>
</dbReference>
<dbReference type="InterPro" id="IPR009288">
    <property type="entry name" value="AIG2-like_dom"/>
</dbReference>
<reference evidence="2 3" key="1">
    <citation type="submission" date="2019-07" db="EMBL/GenBank/DDBJ databases">
        <authorList>
            <person name="Kim J."/>
        </authorList>
    </citation>
    <scope>NUCLEOTIDE SEQUENCE [LARGE SCALE GENOMIC DNA]</scope>
    <source>
        <strain evidence="2 3">JC52</strain>
    </source>
</reference>
<dbReference type="CDD" id="cd06661">
    <property type="entry name" value="GGCT_like"/>
    <property type="match status" value="1"/>
</dbReference>